<dbReference type="PROSITE" id="PS00197">
    <property type="entry name" value="2FE2S_FER_1"/>
    <property type="match status" value="1"/>
</dbReference>
<evidence type="ECO:0000256" key="1">
    <source>
        <dbReference type="ARBA" id="ARBA00023075"/>
    </source>
</evidence>
<evidence type="ECO:0000313" key="5">
    <source>
        <dbReference type="EMBL" id="NMF46766.1"/>
    </source>
</evidence>
<name>A0A7X9U355_9GAMM</name>
<evidence type="ECO:0000259" key="3">
    <source>
        <dbReference type="PROSITE" id="PS51085"/>
    </source>
</evidence>
<comment type="caution">
    <text evidence="5">The sequence shown here is derived from an EMBL/GenBank/DDBJ whole genome shotgun (WGS) entry which is preliminary data.</text>
</comment>
<organism evidence="5 6">
    <name type="scientific">Pseudoalteromonas arctica</name>
    <dbReference type="NCBI Taxonomy" id="394751"/>
    <lineage>
        <taxon>Bacteria</taxon>
        <taxon>Pseudomonadati</taxon>
        <taxon>Pseudomonadota</taxon>
        <taxon>Gammaproteobacteria</taxon>
        <taxon>Alteromonadales</taxon>
        <taxon>Pseudoalteromonadaceae</taxon>
        <taxon>Pseudoalteromonas</taxon>
    </lineage>
</organism>
<dbReference type="InterPro" id="IPR036010">
    <property type="entry name" value="2Fe-2S_ferredoxin-like_sf"/>
</dbReference>
<dbReference type="GO" id="GO:0016491">
    <property type="term" value="F:oxidoreductase activity"/>
    <property type="evidence" value="ECO:0007669"/>
    <property type="project" value="InterPro"/>
</dbReference>
<dbReference type="InterPro" id="IPR017938">
    <property type="entry name" value="Riboflavin_synthase-like_b-brl"/>
</dbReference>
<dbReference type="AlphaFoldDB" id="A0A7X9U355"/>
<evidence type="ECO:0000313" key="6">
    <source>
        <dbReference type="Proteomes" id="UP000519126"/>
    </source>
</evidence>
<reference evidence="5 6" key="1">
    <citation type="submission" date="2020-04" db="EMBL/GenBank/DDBJ databases">
        <title>Genome Sequencing and Assembley of Pseudoalteromonas artica.</title>
        <authorList>
            <person name="Akerly B."/>
            <person name="Cook G."/>
        </authorList>
    </citation>
    <scope>NUCLEOTIDE SEQUENCE [LARGE SCALE GENOMIC DNA]</scope>
    <source>
        <strain evidence="5 6">NEC-BIFX-0059</strain>
    </source>
</reference>
<accession>A0A7X9U355</accession>
<dbReference type="InterPro" id="IPR008333">
    <property type="entry name" value="Cbr1-like_FAD-bd_dom"/>
</dbReference>
<keyword evidence="1" id="KW-0830">Ubiquinone</keyword>
<dbReference type="CDD" id="cd06184">
    <property type="entry name" value="flavohem_like_fad_nad_binding"/>
    <property type="match status" value="1"/>
</dbReference>
<feature type="domain" description="2Fe-2S ferredoxin-type" evidence="3">
    <location>
        <begin position="635"/>
        <end position="720"/>
    </location>
</feature>
<dbReference type="SUPFAM" id="SSF54292">
    <property type="entry name" value="2Fe-2S ferredoxin-like"/>
    <property type="match status" value="1"/>
</dbReference>
<comment type="cofactor">
    <cofactor evidence="2">
        <name>[2Fe-2S] cluster</name>
        <dbReference type="ChEBI" id="CHEBI:190135"/>
    </cofactor>
</comment>
<evidence type="ECO:0000256" key="2">
    <source>
        <dbReference type="ARBA" id="ARBA00034078"/>
    </source>
</evidence>
<dbReference type="PROSITE" id="PS51085">
    <property type="entry name" value="2FE2S_FER_2"/>
    <property type="match status" value="1"/>
</dbReference>
<dbReference type="Gene3D" id="3.40.50.80">
    <property type="entry name" value="Nucleotide-binding domain of ferredoxin-NADP reductase (FNR) module"/>
    <property type="match status" value="1"/>
</dbReference>
<dbReference type="Gene3D" id="2.40.30.10">
    <property type="entry name" value="Translation factors"/>
    <property type="match status" value="1"/>
</dbReference>
<gene>
    <name evidence="5" type="ORF">HHL01_01010</name>
</gene>
<dbReference type="Pfam" id="PF00970">
    <property type="entry name" value="FAD_binding_6"/>
    <property type="match status" value="1"/>
</dbReference>
<protein>
    <submittedName>
        <fullName evidence="5">2Fe-2S iron-sulfur cluster binding domain-containing protein</fullName>
    </submittedName>
</protein>
<sequence length="720" mass="79730">MTSTNSIDASPFHEGELAIQDKLGKREIMATFGKRAVRSFMPEQHQAFFEQLPFVVAGSVDENADPWVSIVSGMPGFLSSPTPTSLLMTYAVDKNDPLHNTLNIAGSPIGLLGIELSTRRRNRLNVRVGEVISDYQVSFSVDQSFGNCPQYIQTRDLVFNTDPLLKSNALQKVEFNTLDNAASALIDTADTFFVSSFITAKNNPKIEGVDVSHRGGLPGFVKREGNTLTIPDYAGNNFFNTLGNFLLNPKAGLLFPDFDTGNVLMLTGSVEILWGGHPELEGFIGADRGWKFTLTKGMWLKNLLPFSAKFDAYSPNTKMTGTWLEAEKNKQAEKLKHTWQPLKVTKITKESDVITSFYLEGHNNTTLLPFKAGQHLTVQISSKNSRNSNSNNSNSKPVIRTYTVSSSPHEKFYRLSIKKELSGEVSNYFHNNVKVGDVILAKYPQGQFFIDPASPKPAVLIGGGIGITPMISMAKHIANEGLRTRYTRPLHIFHSAKNTQQRAFYNELKALADTSGGAIDYYSLLSQPELDEKQGNGFNLKDESFNFKDEGFDLKGRINADVFRYYLPLDDYEFFLCGPQAFMQHVYNELLLLGVQDKNIFAEAFGPSSIKRKVLNTSEAPNKSKEMSVEEADNTVIKFSKSGFEQRWNKGDNTILNVAEAHGLEPEFGCRNGSCGSCAVKINAGAVVYRDNVSYPIEPELALICCAVPAKGADELDLEL</sequence>
<feature type="domain" description="FAD-binding FR-type" evidence="4">
    <location>
        <begin position="337"/>
        <end position="451"/>
    </location>
</feature>
<proteinExistence type="predicted"/>
<dbReference type="InterPro" id="IPR001041">
    <property type="entry name" value="2Fe-2S_ferredoxin-type"/>
</dbReference>
<dbReference type="Gene3D" id="3.10.20.30">
    <property type="match status" value="1"/>
</dbReference>
<dbReference type="InterPro" id="IPR012349">
    <property type="entry name" value="Split_barrel_FMN-bd"/>
</dbReference>
<dbReference type="SUPFAM" id="SSF52343">
    <property type="entry name" value="Ferredoxin reductase-like, C-terminal NADP-linked domain"/>
    <property type="match status" value="1"/>
</dbReference>
<dbReference type="Gene3D" id="2.30.110.10">
    <property type="entry name" value="Electron Transport, Fmn-binding Protein, Chain A"/>
    <property type="match status" value="1"/>
</dbReference>
<dbReference type="RefSeq" id="WP_170070762.1">
    <property type="nucleotide sequence ID" value="NZ_JABBCX010000001.1"/>
</dbReference>
<dbReference type="InterPro" id="IPR039261">
    <property type="entry name" value="FNR_nucleotide-bd"/>
</dbReference>
<dbReference type="PROSITE" id="PS51384">
    <property type="entry name" value="FAD_FR"/>
    <property type="match status" value="1"/>
</dbReference>
<dbReference type="InterPro" id="IPR001433">
    <property type="entry name" value="OxRdtase_FAD/NAD-bd"/>
</dbReference>
<dbReference type="Pfam" id="PF00111">
    <property type="entry name" value="Fer2"/>
    <property type="match status" value="1"/>
</dbReference>
<dbReference type="CDD" id="cd00207">
    <property type="entry name" value="fer2"/>
    <property type="match status" value="1"/>
</dbReference>
<dbReference type="InterPro" id="IPR017927">
    <property type="entry name" value="FAD-bd_FR_type"/>
</dbReference>
<dbReference type="EMBL" id="JABBCX010000001">
    <property type="protein sequence ID" value="NMF46766.1"/>
    <property type="molecule type" value="Genomic_DNA"/>
</dbReference>
<dbReference type="Proteomes" id="UP000519126">
    <property type="component" value="Unassembled WGS sequence"/>
</dbReference>
<dbReference type="PANTHER" id="PTHR42815:SF2">
    <property type="entry name" value="FAD-BINDING, PUTATIVE (AFU_ORTHOLOGUE AFUA_6G07600)-RELATED"/>
    <property type="match status" value="1"/>
</dbReference>
<dbReference type="GO" id="GO:0051537">
    <property type="term" value="F:2 iron, 2 sulfur cluster binding"/>
    <property type="evidence" value="ECO:0007669"/>
    <property type="project" value="InterPro"/>
</dbReference>
<dbReference type="InterPro" id="IPR006058">
    <property type="entry name" value="2Fe2S_fd_BS"/>
</dbReference>
<dbReference type="PANTHER" id="PTHR42815">
    <property type="entry name" value="FAD-BINDING, PUTATIVE (AFU_ORTHOLOGUE AFUA_6G07600)-RELATED"/>
    <property type="match status" value="1"/>
</dbReference>
<dbReference type="InterPro" id="IPR012675">
    <property type="entry name" value="Beta-grasp_dom_sf"/>
</dbReference>
<dbReference type="SUPFAM" id="SSF63380">
    <property type="entry name" value="Riboflavin synthase domain-like"/>
    <property type="match status" value="1"/>
</dbReference>
<evidence type="ECO:0000259" key="4">
    <source>
        <dbReference type="PROSITE" id="PS51384"/>
    </source>
</evidence>
<dbReference type="Pfam" id="PF00175">
    <property type="entry name" value="NAD_binding_1"/>
    <property type="match status" value="1"/>
</dbReference>